<dbReference type="SMART" id="SM01008">
    <property type="entry name" value="Ald_Xan_dh_C"/>
    <property type="match status" value="1"/>
</dbReference>
<evidence type="ECO:0000313" key="2">
    <source>
        <dbReference type="EMBL" id="GAA0467725.1"/>
    </source>
</evidence>
<dbReference type="Proteomes" id="UP001500713">
    <property type="component" value="Unassembled WGS sequence"/>
</dbReference>
<dbReference type="PANTHER" id="PTHR47495">
    <property type="entry name" value="ALDEHYDE DEHYDROGENASE"/>
    <property type="match status" value="1"/>
</dbReference>
<sequence length="798" mass="85723">MFLHDIGIIPGGTKTSSPDSGKHAITNLSRRGFVVGSSLFVVGVALVGCSRYEEPKIDPDAIDLPEAGPSPLTEVKGGDATPALWIAIEEDGAVKITCHRSEMGQQVWTAMAQIVADELEADWDKVEIVQAEGHERYGDQNTDGSRSVRYNFHRLRIAGAAMKQMLTEAAAVYWKMEPSECSAEQGLVSNSQNSDTLSYGNLAKLAARLQVPEEAEITVKDPKDWRYINKEIPSLTIPLITRGEGTFGIDVDRPDMVYAVVARPPQVFGKTGAVSDADALAIPGVLQTVKLPDAKPPALFQPLGGVAVVATDTWAAIQGRNALEVDWIDGPNASYDSETFAEQMKATAKRPGTVRRKRGDLASGLANAAQRIEAEYYAPHLSQSPMEPPAATAEWNGEKLECWACVQDPQATRQTLSDLLKVDKENITVHATWLGGAFGRKSKPDFVVEAAMIAKEVGKPVKVTWTREDEVRHGFYHSASAQRLEAGLDEDGKCTSYLHRTVFPPIASTFVPGMDVPTDGEMGLGATDVPFAMPNLQVESGNAKGHVRIGWLRAVSNIYHAFAVQSFAAEMAHAAGKDQKDYLLELIGDARTIDPNAEGATYPNYDASIEEYPIETARLTNVVNMVSDMAKWGREMPSGHGLGIAVHRSFLSYIATIIEVAVTPEGALTIPGVWLAADSGTVVNPRHARAQMEGGTIYGLSNALFGEITAKNGAIVQDNFPSWRVLRMGEAPKAFEVEIVNSNSAPAGVGEPGTPPAAPALTNAIFNATGHRIRTLPIIGASGSRLTLPTEATAQAEE</sequence>
<dbReference type="EMBL" id="BAAAEM010000002">
    <property type="protein sequence ID" value="GAA0467725.1"/>
    <property type="molecule type" value="Genomic_DNA"/>
</dbReference>
<gene>
    <name evidence="2" type="ORF">GCM10009096_05690</name>
</gene>
<name>A0ABN1A523_9SPHN</name>
<reference evidence="2 3" key="1">
    <citation type="journal article" date="2019" name="Int. J. Syst. Evol. Microbiol.">
        <title>The Global Catalogue of Microorganisms (GCM) 10K type strain sequencing project: providing services to taxonomists for standard genome sequencing and annotation.</title>
        <authorList>
            <consortium name="The Broad Institute Genomics Platform"/>
            <consortium name="The Broad Institute Genome Sequencing Center for Infectious Disease"/>
            <person name="Wu L."/>
            <person name="Ma J."/>
        </authorList>
    </citation>
    <scope>NUCLEOTIDE SEQUENCE [LARGE SCALE GENOMIC DNA]</scope>
    <source>
        <strain evidence="2 3">JCM 14162</strain>
    </source>
</reference>
<dbReference type="InterPro" id="IPR046867">
    <property type="entry name" value="AldOxase/xan_DH_MoCoBD2"/>
</dbReference>
<feature type="domain" description="Aldehyde oxidase/xanthine dehydrogenase a/b hammerhead" evidence="1">
    <location>
        <begin position="242"/>
        <end position="331"/>
    </location>
</feature>
<organism evidence="2 3">
    <name type="scientific">Parasphingorhabdus litoris</name>
    <dbReference type="NCBI Taxonomy" id="394733"/>
    <lineage>
        <taxon>Bacteria</taxon>
        <taxon>Pseudomonadati</taxon>
        <taxon>Pseudomonadota</taxon>
        <taxon>Alphaproteobacteria</taxon>
        <taxon>Sphingomonadales</taxon>
        <taxon>Sphingomonadaceae</taxon>
        <taxon>Parasphingorhabdus</taxon>
    </lineage>
</organism>
<dbReference type="InterPro" id="IPR052516">
    <property type="entry name" value="N-heterocyclic_Hydroxylase"/>
</dbReference>
<dbReference type="InterPro" id="IPR037165">
    <property type="entry name" value="AldOxase/xan_DH_Mopterin-bd_sf"/>
</dbReference>
<dbReference type="PIRSF" id="PIRSF036389">
    <property type="entry name" value="IOR_B"/>
    <property type="match status" value="1"/>
</dbReference>
<dbReference type="InterPro" id="IPR000674">
    <property type="entry name" value="Ald_Oxase/Xan_DH_a/b"/>
</dbReference>
<evidence type="ECO:0000259" key="1">
    <source>
        <dbReference type="SMART" id="SM01008"/>
    </source>
</evidence>
<dbReference type="Gene3D" id="3.30.365.10">
    <property type="entry name" value="Aldehyde oxidase/xanthine dehydrogenase, molybdopterin binding domain"/>
    <property type="match status" value="4"/>
</dbReference>
<protein>
    <submittedName>
        <fullName evidence="2">Molybdopterin-dependent oxidoreductase</fullName>
    </submittedName>
</protein>
<dbReference type="RefSeq" id="WP_229953897.1">
    <property type="nucleotide sequence ID" value="NZ_BAAAEM010000002.1"/>
</dbReference>
<accession>A0ABN1A523</accession>
<dbReference type="Pfam" id="PF20256">
    <property type="entry name" value="MoCoBD_2"/>
    <property type="match status" value="2"/>
</dbReference>
<comment type="caution">
    <text evidence="2">The sequence shown here is derived from an EMBL/GenBank/DDBJ whole genome shotgun (WGS) entry which is preliminary data.</text>
</comment>
<proteinExistence type="predicted"/>
<dbReference type="InterPro" id="IPR012368">
    <property type="entry name" value="OxRdtase_Mopterin-bd_su_IorB"/>
</dbReference>
<dbReference type="InterPro" id="IPR036856">
    <property type="entry name" value="Ald_Oxase/Xan_DH_a/b_sf"/>
</dbReference>
<dbReference type="PANTHER" id="PTHR47495:SF3">
    <property type="entry name" value="BLR6219 PROTEIN"/>
    <property type="match status" value="1"/>
</dbReference>
<dbReference type="SUPFAM" id="SSF54665">
    <property type="entry name" value="CO dehydrogenase molybdoprotein N-domain-like"/>
    <property type="match status" value="1"/>
</dbReference>
<evidence type="ECO:0000313" key="3">
    <source>
        <dbReference type="Proteomes" id="UP001500713"/>
    </source>
</evidence>
<dbReference type="Pfam" id="PF02738">
    <property type="entry name" value="MoCoBD_1"/>
    <property type="match status" value="1"/>
</dbReference>
<dbReference type="InterPro" id="IPR008274">
    <property type="entry name" value="AldOxase/xan_DH_MoCoBD1"/>
</dbReference>
<dbReference type="SUPFAM" id="SSF56003">
    <property type="entry name" value="Molybdenum cofactor-binding domain"/>
    <property type="match status" value="2"/>
</dbReference>
<keyword evidence="3" id="KW-1185">Reference proteome</keyword>
<dbReference type="Gene3D" id="3.90.1170.50">
    <property type="entry name" value="Aldehyde oxidase/xanthine dehydrogenase, a/b hammerhead"/>
    <property type="match status" value="1"/>
</dbReference>